<dbReference type="GO" id="GO:0005789">
    <property type="term" value="C:endoplasmic reticulum membrane"/>
    <property type="evidence" value="ECO:0007669"/>
    <property type="project" value="TreeGrafter"/>
</dbReference>
<sequence>MKSTLLPHFDTSMRKRSVDSPTEAQQAHNVRESNSLRERKQRHRSNNVIVIPFIICSVLFFMYLFSGNRLRMLQAITLIPVVLCFWVAATAPTLSEKFLPITWVLSVISSQLPAFLAAFLAAMAILAFGLASTFYKQPKSRPSPTIVIKSVASLITVLLTENFMIWVVSATFPAGQLLGGAPPPLQDNGSYLVQEYIWTGLTKHEIVGGLRRLWNVQWSLVACLATAFAMIDLLSTKRDLYLISTRATWTLAAARLIRTISFSLTVLPNPRRQCYREHFPYPPPELFSKDWFWTGMLPNSNGGCNDLIISGHATVTTTLACVVTSTSTNRWFQVAIWWMLLQDYAVEIYEGFHYSVDMWMGLVIVSLLWRAMAPVEDMKVAETSPSTASVTKPSFSEITLYGLPVSIAYIQLVLLPSWAANYLILLFLGVILSVYFQYGQAHVNYVQHLCLTLLYLALGVYL</sequence>
<keyword evidence="7" id="KW-0443">Lipid metabolism</keyword>
<evidence type="ECO:0000259" key="11">
    <source>
        <dbReference type="Pfam" id="PF14360"/>
    </source>
</evidence>
<dbReference type="GO" id="GO:0046513">
    <property type="term" value="P:ceramide biosynthetic process"/>
    <property type="evidence" value="ECO:0007669"/>
    <property type="project" value="TreeGrafter"/>
</dbReference>
<evidence type="ECO:0000256" key="6">
    <source>
        <dbReference type="ARBA" id="ARBA00022989"/>
    </source>
</evidence>
<comment type="similarity">
    <text evidence="2">Belongs to the sphingomyelin synthase family.</text>
</comment>
<keyword evidence="3" id="KW-0808">Transferase</keyword>
<evidence type="ECO:0000256" key="9">
    <source>
        <dbReference type="SAM" id="MobiDB-lite"/>
    </source>
</evidence>
<evidence type="ECO:0000256" key="4">
    <source>
        <dbReference type="ARBA" id="ARBA00022692"/>
    </source>
</evidence>
<dbReference type="Proteomes" id="UP000198406">
    <property type="component" value="Unassembled WGS sequence"/>
</dbReference>
<evidence type="ECO:0000256" key="7">
    <source>
        <dbReference type="ARBA" id="ARBA00023098"/>
    </source>
</evidence>
<feature type="compositionally biased region" description="Basic and acidic residues" evidence="9">
    <location>
        <begin position="29"/>
        <end position="38"/>
    </location>
</feature>
<dbReference type="InParanoid" id="A0A1Z5JLY1"/>
<feature type="transmembrane region" description="Helical" evidence="10">
    <location>
        <begin position="422"/>
        <end position="439"/>
    </location>
</feature>
<gene>
    <name evidence="12" type="ORF">FisN_29Lh074</name>
</gene>
<dbReference type="PANTHER" id="PTHR21290:SF25">
    <property type="entry name" value="SPHINGOMYELIN SYNTHASE-RELATED PROTEIN 1"/>
    <property type="match status" value="1"/>
</dbReference>
<feature type="transmembrane region" description="Helical" evidence="10">
    <location>
        <begin position="216"/>
        <end position="234"/>
    </location>
</feature>
<evidence type="ECO:0000313" key="13">
    <source>
        <dbReference type="Proteomes" id="UP000198406"/>
    </source>
</evidence>
<keyword evidence="6 10" id="KW-1133">Transmembrane helix</keyword>
<feature type="transmembrane region" description="Helical" evidence="10">
    <location>
        <begin position="48"/>
        <end position="65"/>
    </location>
</feature>
<name>A0A1Z5JLY1_FISSO</name>
<feature type="region of interest" description="Disordered" evidence="9">
    <location>
        <begin position="1"/>
        <end position="39"/>
    </location>
</feature>
<feature type="transmembrane region" description="Helical" evidence="10">
    <location>
        <begin position="147"/>
        <end position="168"/>
    </location>
</feature>
<keyword evidence="8 10" id="KW-0472">Membrane</keyword>
<evidence type="ECO:0000256" key="2">
    <source>
        <dbReference type="ARBA" id="ARBA00005441"/>
    </source>
</evidence>
<evidence type="ECO:0000256" key="8">
    <source>
        <dbReference type="ARBA" id="ARBA00023136"/>
    </source>
</evidence>
<feature type="transmembrane region" description="Helical" evidence="10">
    <location>
        <begin position="358"/>
        <end position="375"/>
    </location>
</feature>
<keyword evidence="13" id="KW-1185">Reference proteome</keyword>
<dbReference type="OrthoDB" id="422827at2759"/>
<organism evidence="12 13">
    <name type="scientific">Fistulifera solaris</name>
    <name type="common">Oleaginous diatom</name>
    <dbReference type="NCBI Taxonomy" id="1519565"/>
    <lineage>
        <taxon>Eukaryota</taxon>
        <taxon>Sar</taxon>
        <taxon>Stramenopiles</taxon>
        <taxon>Ochrophyta</taxon>
        <taxon>Bacillariophyta</taxon>
        <taxon>Bacillariophyceae</taxon>
        <taxon>Bacillariophycidae</taxon>
        <taxon>Naviculales</taxon>
        <taxon>Naviculaceae</taxon>
        <taxon>Fistulifera</taxon>
    </lineage>
</organism>
<dbReference type="AlphaFoldDB" id="A0A1Z5JLY1"/>
<accession>A0A1Z5JLY1</accession>
<evidence type="ECO:0000256" key="5">
    <source>
        <dbReference type="ARBA" id="ARBA00022919"/>
    </source>
</evidence>
<feature type="transmembrane region" description="Helical" evidence="10">
    <location>
        <begin position="72"/>
        <end position="94"/>
    </location>
</feature>
<evidence type="ECO:0000256" key="10">
    <source>
        <dbReference type="SAM" id="Phobius"/>
    </source>
</evidence>
<comment type="subcellular location">
    <subcellularLocation>
        <location evidence="1">Membrane</location>
        <topology evidence="1">Multi-pass membrane protein</topology>
    </subcellularLocation>
</comment>
<dbReference type="GO" id="GO:0033188">
    <property type="term" value="F:sphingomyelin synthase activity"/>
    <property type="evidence" value="ECO:0007669"/>
    <property type="project" value="TreeGrafter"/>
</dbReference>
<dbReference type="GO" id="GO:0047493">
    <property type="term" value="F:ceramide cholinephosphotransferase activity"/>
    <property type="evidence" value="ECO:0007669"/>
    <property type="project" value="TreeGrafter"/>
</dbReference>
<evidence type="ECO:0000313" key="12">
    <source>
        <dbReference type="EMBL" id="GAX14862.1"/>
    </source>
</evidence>
<keyword evidence="4 10" id="KW-0812">Transmembrane</keyword>
<dbReference type="PANTHER" id="PTHR21290">
    <property type="entry name" value="SPHINGOMYELIN SYNTHETASE"/>
    <property type="match status" value="1"/>
</dbReference>
<feature type="transmembrane region" description="Helical" evidence="10">
    <location>
        <begin position="445"/>
        <end position="461"/>
    </location>
</feature>
<dbReference type="GO" id="GO:0000139">
    <property type="term" value="C:Golgi membrane"/>
    <property type="evidence" value="ECO:0007669"/>
    <property type="project" value="TreeGrafter"/>
</dbReference>
<feature type="domain" description="Sphingomyelin synthase-like" evidence="11">
    <location>
        <begin position="303"/>
        <end position="370"/>
    </location>
</feature>
<protein>
    <recommendedName>
        <fullName evidence="11">Sphingomyelin synthase-like domain-containing protein</fullName>
    </recommendedName>
</protein>
<comment type="caution">
    <text evidence="12">The sequence shown here is derived from an EMBL/GenBank/DDBJ whole genome shotgun (WGS) entry which is preliminary data.</text>
</comment>
<reference evidence="12 13" key="1">
    <citation type="journal article" date="2015" name="Plant Cell">
        <title>Oil accumulation by the oleaginous diatom Fistulifera solaris as revealed by the genome and transcriptome.</title>
        <authorList>
            <person name="Tanaka T."/>
            <person name="Maeda Y."/>
            <person name="Veluchamy A."/>
            <person name="Tanaka M."/>
            <person name="Abida H."/>
            <person name="Marechal E."/>
            <person name="Bowler C."/>
            <person name="Muto M."/>
            <person name="Sunaga Y."/>
            <person name="Tanaka M."/>
            <person name="Yoshino T."/>
            <person name="Taniguchi T."/>
            <person name="Fukuda Y."/>
            <person name="Nemoto M."/>
            <person name="Matsumoto M."/>
            <person name="Wong P.S."/>
            <person name="Aburatani S."/>
            <person name="Fujibuchi W."/>
        </authorList>
    </citation>
    <scope>NUCLEOTIDE SEQUENCE [LARGE SCALE GENOMIC DNA]</scope>
    <source>
        <strain evidence="12 13">JPCC DA0580</strain>
    </source>
</reference>
<evidence type="ECO:0000256" key="1">
    <source>
        <dbReference type="ARBA" id="ARBA00004141"/>
    </source>
</evidence>
<evidence type="ECO:0000256" key="3">
    <source>
        <dbReference type="ARBA" id="ARBA00022679"/>
    </source>
</evidence>
<dbReference type="InterPro" id="IPR045221">
    <property type="entry name" value="Sphingomyelin_synth-like"/>
</dbReference>
<dbReference type="EMBL" id="BDSP01000084">
    <property type="protein sequence ID" value="GAX14862.1"/>
    <property type="molecule type" value="Genomic_DNA"/>
</dbReference>
<dbReference type="Pfam" id="PF14360">
    <property type="entry name" value="PAP2_C"/>
    <property type="match status" value="1"/>
</dbReference>
<dbReference type="GO" id="GO:0005886">
    <property type="term" value="C:plasma membrane"/>
    <property type="evidence" value="ECO:0007669"/>
    <property type="project" value="TreeGrafter"/>
</dbReference>
<keyword evidence="5" id="KW-0746">Sphingolipid metabolism</keyword>
<dbReference type="InterPro" id="IPR025749">
    <property type="entry name" value="Sphingomyelin_synth-like_dom"/>
</dbReference>
<feature type="transmembrane region" description="Helical" evidence="10">
    <location>
        <begin position="114"/>
        <end position="135"/>
    </location>
</feature>
<proteinExistence type="inferred from homology"/>
<feature type="compositionally biased region" description="Polar residues" evidence="9">
    <location>
        <begin position="19"/>
        <end position="28"/>
    </location>
</feature>